<organism evidence="1 2">
    <name type="scientific">Dreissena polymorpha</name>
    <name type="common">Zebra mussel</name>
    <name type="synonym">Mytilus polymorpha</name>
    <dbReference type="NCBI Taxonomy" id="45954"/>
    <lineage>
        <taxon>Eukaryota</taxon>
        <taxon>Metazoa</taxon>
        <taxon>Spiralia</taxon>
        <taxon>Lophotrochozoa</taxon>
        <taxon>Mollusca</taxon>
        <taxon>Bivalvia</taxon>
        <taxon>Autobranchia</taxon>
        <taxon>Heteroconchia</taxon>
        <taxon>Euheterodonta</taxon>
        <taxon>Imparidentia</taxon>
        <taxon>Neoheterodontei</taxon>
        <taxon>Myida</taxon>
        <taxon>Dreissenoidea</taxon>
        <taxon>Dreissenidae</taxon>
        <taxon>Dreissena</taxon>
    </lineage>
</organism>
<proteinExistence type="predicted"/>
<accession>A0A9D4DZG3</accession>
<gene>
    <name evidence="1" type="ORF">DPMN_172233</name>
</gene>
<name>A0A9D4DZG3_DREPO</name>
<reference evidence="1" key="1">
    <citation type="journal article" date="2019" name="bioRxiv">
        <title>The Genome of the Zebra Mussel, Dreissena polymorpha: A Resource for Invasive Species Research.</title>
        <authorList>
            <person name="McCartney M.A."/>
            <person name="Auch B."/>
            <person name="Kono T."/>
            <person name="Mallez S."/>
            <person name="Zhang Y."/>
            <person name="Obille A."/>
            <person name="Becker A."/>
            <person name="Abrahante J.E."/>
            <person name="Garbe J."/>
            <person name="Badalamenti J.P."/>
            <person name="Herman A."/>
            <person name="Mangelson H."/>
            <person name="Liachko I."/>
            <person name="Sullivan S."/>
            <person name="Sone E.D."/>
            <person name="Koren S."/>
            <person name="Silverstein K.A.T."/>
            <person name="Beckman K.B."/>
            <person name="Gohl D.M."/>
        </authorList>
    </citation>
    <scope>NUCLEOTIDE SEQUENCE</scope>
    <source>
        <strain evidence="1">Duluth1</strain>
        <tissue evidence="1">Whole animal</tissue>
    </source>
</reference>
<dbReference type="EMBL" id="JAIWYP010000009">
    <property type="protein sequence ID" value="KAH3770934.1"/>
    <property type="molecule type" value="Genomic_DNA"/>
</dbReference>
<comment type="caution">
    <text evidence="1">The sequence shown here is derived from an EMBL/GenBank/DDBJ whole genome shotgun (WGS) entry which is preliminary data.</text>
</comment>
<keyword evidence="2" id="KW-1185">Reference proteome</keyword>
<reference evidence="1" key="2">
    <citation type="submission" date="2020-11" db="EMBL/GenBank/DDBJ databases">
        <authorList>
            <person name="McCartney M.A."/>
            <person name="Auch B."/>
            <person name="Kono T."/>
            <person name="Mallez S."/>
            <person name="Becker A."/>
            <person name="Gohl D.M."/>
            <person name="Silverstein K.A.T."/>
            <person name="Koren S."/>
            <person name="Bechman K.B."/>
            <person name="Herman A."/>
            <person name="Abrahante J.E."/>
            <person name="Garbe J."/>
        </authorList>
    </citation>
    <scope>NUCLEOTIDE SEQUENCE</scope>
    <source>
        <strain evidence="1">Duluth1</strain>
        <tissue evidence="1">Whole animal</tissue>
    </source>
</reference>
<evidence type="ECO:0000313" key="1">
    <source>
        <dbReference type="EMBL" id="KAH3770934.1"/>
    </source>
</evidence>
<dbReference type="Proteomes" id="UP000828390">
    <property type="component" value="Unassembled WGS sequence"/>
</dbReference>
<dbReference type="AlphaFoldDB" id="A0A9D4DZG3"/>
<sequence>MSVLWRGLMHMAERDTERENDGEAMISFWRLNMLEFWEHGHYKYLTLAFRLLACKMIFNKKPI</sequence>
<evidence type="ECO:0000313" key="2">
    <source>
        <dbReference type="Proteomes" id="UP000828390"/>
    </source>
</evidence>
<protein>
    <submittedName>
        <fullName evidence="1">Uncharacterized protein</fullName>
    </submittedName>
</protein>